<evidence type="ECO:0000313" key="4">
    <source>
        <dbReference type="EMBL" id="PMP64382.1"/>
    </source>
</evidence>
<reference evidence="4 5" key="1">
    <citation type="submission" date="2018-01" db="EMBL/GenBank/DDBJ databases">
        <title>Metagenomic assembled genomes from two thermal pools in the Uzon Caldera, Kamchatka, Russia.</title>
        <authorList>
            <person name="Wilkins L."/>
            <person name="Ettinger C."/>
        </authorList>
    </citation>
    <scope>NUCLEOTIDE SEQUENCE [LARGE SCALE GENOMIC DNA]</scope>
    <source>
        <strain evidence="4">ZAV-15</strain>
    </source>
</reference>
<dbReference type="Pfam" id="PF12706">
    <property type="entry name" value="Lactamase_B_2"/>
    <property type="match status" value="1"/>
</dbReference>
<evidence type="ECO:0000256" key="2">
    <source>
        <dbReference type="HAMAP-Rule" id="MF_00457"/>
    </source>
</evidence>
<dbReference type="InterPro" id="IPR036866">
    <property type="entry name" value="RibonucZ/Hydroxyglut_hydro"/>
</dbReference>
<dbReference type="SUPFAM" id="SSF56281">
    <property type="entry name" value="Metallo-hydrolase/oxidoreductase"/>
    <property type="match status" value="1"/>
</dbReference>
<gene>
    <name evidence="4" type="ORF">C0197_00570</name>
</gene>
<dbReference type="InterPro" id="IPR022877">
    <property type="entry name" value="UPF0173"/>
</dbReference>
<dbReference type="PANTHER" id="PTHR43546:SF3">
    <property type="entry name" value="UPF0173 METAL-DEPENDENT HYDROLASE MJ1163"/>
    <property type="match status" value="1"/>
</dbReference>
<dbReference type="NCBIfam" id="NF001911">
    <property type="entry name" value="PRK00685.1"/>
    <property type="match status" value="1"/>
</dbReference>
<dbReference type="PANTHER" id="PTHR43546">
    <property type="entry name" value="UPF0173 METAL-DEPENDENT HYDROLASE MJ1163-RELATED"/>
    <property type="match status" value="1"/>
</dbReference>
<protein>
    <recommendedName>
        <fullName evidence="2">UPF0173 metal-dependent hydrolase C0197_00570</fullName>
    </recommendedName>
</protein>
<evidence type="ECO:0000259" key="3">
    <source>
        <dbReference type="SMART" id="SM00849"/>
    </source>
</evidence>
<organism evidence="4 5">
    <name type="scientific">Caldimicrobium thiodismutans</name>
    <dbReference type="NCBI Taxonomy" id="1653476"/>
    <lineage>
        <taxon>Bacteria</taxon>
        <taxon>Pseudomonadati</taxon>
        <taxon>Thermodesulfobacteriota</taxon>
        <taxon>Thermodesulfobacteria</taxon>
        <taxon>Thermodesulfobacteriales</taxon>
        <taxon>Thermodesulfobacteriaceae</taxon>
        <taxon>Caldimicrobium</taxon>
    </lineage>
</organism>
<dbReference type="HAMAP" id="MF_00457">
    <property type="entry name" value="UPF0173"/>
    <property type="match status" value="1"/>
</dbReference>
<dbReference type="InterPro" id="IPR001279">
    <property type="entry name" value="Metallo-B-lactamas"/>
</dbReference>
<dbReference type="Gene3D" id="3.60.15.10">
    <property type="entry name" value="Ribonuclease Z/Hydroxyacylglutathione hydrolase-like"/>
    <property type="match status" value="1"/>
</dbReference>
<comment type="similarity">
    <text evidence="2">Belongs to the UPF0173 family.</text>
</comment>
<keyword evidence="1 2" id="KW-0378">Hydrolase</keyword>
<comment type="caution">
    <text evidence="4">The sequence shown here is derived from an EMBL/GenBank/DDBJ whole genome shotgun (WGS) entry which is preliminary data.</text>
</comment>
<dbReference type="SMART" id="SM00849">
    <property type="entry name" value="Lactamase_B"/>
    <property type="match status" value="1"/>
</dbReference>
<dbReference type="InterPro" id="IPR050114">
    <property type="entry name" value="UPF0173_UPF0282_UlaG_hydrolase"/>
</dbReference>
<name>A0A2N7PL79_9BACT</name>
<dbReference type="GO" id="GO:0016787">
    <property type="term" value="F:hydrolase activity"/>
    <property type="evidence" value="ECO:0007669"/>
    <property type="project" value="UniProtKB-UniRule"/>
</dbReference>
<accession>A0A2N7PL79</accession>
<evidence type="ECO:0000313" key="5">
    <source>
        <dbReference type="Proteomes" id="UP000235731"/>
    </source>
</evidence>
<proteinExistence type="inferred from homology"/>
<dbReference type="AlphaFoldDB" id="A0A2N7PL79"/>
<evidence type="ECO:0000256" key="1">
    <source>
        <dbReference type="ARBA" id="ARBA00022801"/>
    </source>
</evidence>
<sequence length="230" mass="24994">MSVEITYYGHACFKIVSPQGKKIIIDPWLTHPLAPKEVDLGPYDFILITHGHGDHLGETVKLARTAVTEVIAIHEIQQYLLGKGVPKATGMNFGGTYRINGLSFTMVPALHSSSFPDGGYAGEPCGFVVTLENGFTIYHAGDTGIFGDMELIGELYKPDLALLPTGDHYVMGPKEAAKACQLLKAPKVIPMHYGTFPILTGTVEAFLEELSKYSFKPEVIPLNPGESVIF</sequence>
<feature type="domain" description="Metallo-beta-lactamase" evidence="3">
    <location>
        <begin position="9"/>
        <end position="192"/>
    </location>
</feature>
<dbReference type="Proteomes" id="UP000235731">
    <property type="component" value="Unassembled WGS sequence"/>
</dbReference>
<dbReference type="EMBL" id="PNIE01000010">
    <property type="protein sequence ID" value="PMP64382.1"/>
    <property type="molecule type" value="Genomic_DNA"/>
</dbReference>